<keyword evidence="7" id="KW-1185">Reference proteome</keyword>
<evidence type="ECO:0000256" key="4">
    <source>
        <dbReference type="ARBA" id="ARBA00023163"/>
    </source>
</evidence>
<dbReference type="SUPFAM" id="SSF47413">
    <property type="entry name" value="lambda repressor-like DNA-binding domains"/>
    <property type="match status" value="1"/>
</dbReference>
<dbReference type="PIRSF" id="PIRSF019251">
    <property type="entry name" value="Rv0465c"/>
    <property type="match status" value="1"/>
</dbReference>
<dbReference type="OrthoDB" id="1123084at2"/>
<accession>A0A7W6M8R6</accession>
<dbReference type="InterPro" id="IPR026281">
    <property type="entry name" value="HTH_RamB"/>
</dbReference>
<dbReference type="Pfam" id="PF09856">
    <property type="entry name" value="ScfRs"/>
    <property type="match status" value="1"/>
</dbReference>
<evidence type="ECO:0000313" key="7">
    <source>
        <dbReference type="Proteomes" id="UP000565745"/>
    </source>
</evidence>
<dbReference type="PROSITE" id="PS50943">
    <property type="entry name" value="HTH_CROC1"/>
    <property type="match status" value="1"/>
</dbReference>
<proteinExistence type="inferred from homology"/>
<evidence type="ECO:0000259" key="5">
    <source>
        <dbReference type="PROSITE" id="PS50943"/>
    </source>
</evidence>
<feature type="domain" description="HTH cro/C1-type" evidence="5">
    <location>
        <begin position="12"/>
        <end position="66"/>
    </location>
</feature>
<dbReference type="Pfam" id="PF01381">
    <property type="entry name" value="HTH_3"/>
    <property type="match status" value="1"/>
</dbReference>
<dbReference type="GO" id="GO:0003700">
    <property type="term" value="F:DNA-binding transcription factor activity"/>
    <property type="evidence" value="ECO:0007669"/>
    <property type="project" value="TreeGrafter"/>
</dbReference>
<keyword evidence="3" id="KW-0238">DNA-binding</keyword>
<evidence type="ECO:0000256" key="1">
    <source>
        <dbReference type="ARBA" id="ARBA00007227"/>
    </source>
</evidence>
<evidence type="ECO:0000313" key="6">
    <source>
        <dbReference type="EMBL" id="MBB4174495.1"/>
    </source>
</evidence>
<name>A0A7W6M8R6_9RHOB</name>
<dbReference type="EMBL" id="JACIFU010000002">
    <property type="protein sequence ID" value="MBB4174495.1"/>
    <property type="molecule type" value="Genomic_DNA"/>
</dbReference>
<reference evidence="6 7" key="1">
    <citation type="submission" date="2020-08" db="EMBL/GenBank/DDBJ databases">
        <title>Genomic Encyclopedia of Type Strains, Phase IV (KMG-IV): sequencing the most valuable type-strain genomes for metagenomic binning, comparative biology and taxonomic classification.</title>
        <authorList>
            <person name="Goeker M."/>
        </authorList>
    </citation>
    <scope>NUCLEOTIDE SEQUENCE [LARGE SCALE GENOMIC DNA]</scope>
    <source>
        <strain evidence="6 7">DSM 101015</strain>
    </source>
</reference>
<dbReference type="Gene3D" id="1.10.260.40">
    <property type="entry name" value="lambda repressor-like DNA-binding domains"/>
    <property type="match status" value="1"/>
</dbReference>
<dbReference type="InterPro" id="IPR001387">
    <property type="entry name" value="Cro/C1-type_HTH"/>
</dbReference>
<dbReference type="GO" id="GO:0003677">
    <property type="term" value="F:DNA binding"/>
    <property type="evidence" value="ECO:0007669"/>
    <property type="project" value="UniProtKB-KW"/>
</dbReference>
<comment type="similarity">
    <text evidence="1">Belongs to the short-chain fatty acyl-CoA assimilation regulator (ScfR) family.</text>
</comment>
<dbReference type="Proteomes" id="UP000565745">
    <property type="component" value="Unassembled WGS sequence"/>
</dbReference>
<keyword evidence="4" id="KW-0804">Transcription</keyword>
<dbReference type="PANTHER" id="PTHR46797">
    <property type="entry name" value="HTH-TYPE TRANSCRIPTIONAL REGULATOR"/>
    <property type="match status" value="1"/>
</dbReference>
<dbReference type="PANTHER" id="PTHR46797:SF23">
    <property type="entry name" value="HTH-TYPE TRANSCRIPTIONAL REGULATOR SUTR"/>
    <property type="match status" value="1"/>
</dbReference>
<dbReference type="InterPro" id="IPR050807">
    <property type="entry name" value="TransReg_Diox_bact_type"/>
</dbReference>
<dbReference type="InterPro" id="IPR010359">
    <property type="entry name" value="IrrE_HExxH"/>
</dbReference>
<comment type="caution">
    <text evidence="6">The sequence shown here is derived from an EMBL/GenBank/DDBJ whole genome shotgun (WGS) entry which is preliminary data.</text>
</comment>
<dbReference type="InterPro" id="IPR018653">
    <property type="entry name" value="ScfR_C"/>
</dbReference>
<gene>
    <name evidence="6" type="ORF">GGR93_002268</name>
</gene>
<dbReference type="GO" id="GO:0005829">
    <property type="term" value="C:cytosol"/>
    <property type="evidence" value="ECO:0007669"/>
    <property type="project" value="TreeGrafter"/>
</dbReference>
<dbReference type="CDD" id="cd00093">
    <property type="entry name" value="HTH_XRE"/>
    <property type="match status" value="1"/>
</dbReference>
<dbReference type="SMART" id="SM00530">
    <property type="entry name" value="HTH_XRE"/>
    <property type="match status" value="1"/>
</dbReference>
<dbReference type="AlphaFoldDB" id="A0A7W6M8R6"/>
<dbReference type="RefSeq" id="WP_025056703.1">
    <property type="nucleotide sequence ID" value="NZ_JACIFU010000002.1"/>
</dbReference>
<sequence>MATQKLYAGAKLRELRTKLGLTQKDFAARLGVSLPYLNQMENNNRPISTTVVLALASEFGLDVTELSAGDSERLVSDMREALADPVFQGKLPPMADIRLTASNAPALARALLDLHQSYRQVHERLASLDEALGREEARAAPSAWEEVRDFFHYCDNYIDAVDQAAEHFAGRTGGHRNMRVAAVSALANAGVTVEFEDTDTLRRFDPDSKTLVLSGRVAAQTQTFQLLLQVALTSQNKLLEATLDLARFTTSDARSIAKIGLANYFAGAALMPYTRFHAAAQSCRHDLELLSSQFGASIEQVAHRLATLQRPAAKGVPFFFVRVDQAGTITKRHSATRLQFARFGGACPLWNVHRAFETPGRFLRQLAETPDGVRYISLARDISKPAGRFGAPVRRFAIALGCEMRHADQLVYADGMDMSRDSAFEPIGISCRICERKACHQRAVPPLERHLIVDQNLRETLPYRVE</sequence>
<evidence type="ECO:0000256" key="2">
    <source>
        <dbReference type="ARBA" id="ARBA00023015"/>
    </source>
</evidence>
<dbReference type="InterPro" id="IPR010982">
    <property type="entry name" value="Lambda_DNA-bd_dom_sf"/>
</dbReference>
<evidence type="ECO:0000256" key="3">
    <source>
        <dbReference type="ARBA" id="ARBA00023125"/>
    </source>
</evidence>
<protein>
    <recommendedName>
        <fullName evidence="5">HTH cro/C1-type domain-containing protein</fullName>
    </recommendedName>
</protein>
<dbReference type="Pfam" id="PF06114">
    <property type="entry name" value="Peptidase_M78"/>
    <property type="match status" value="1"/>
</dbReference>
<organism evidence="6 7">
    <name type="scientific">Sulfitobacter noctilucicola</name>
    <dbReference type="NCBI Taxonomy" id="1342301"/>
    <lineage>
        <taxon>Bacteria</taxon>
        <taxon>Pseudomonadati</taxon>
        <taxon>Pseudomonadota</taxon>
        <taxon>Alphaproteobacteria</taxon>
        <taxon>Rhodobacterales</taxon>
        <taxon>Roseobacteraceae</taxon>
        <taxon>Sulfitobacter</taxon>
    </lineage>
</organism>
<keyword evidence="2" id="KW-0805">Transcription regulation</keyword>